<reference evidence="1 2" key="1">
    <citation type="submission" date="2019-12" db="EMBL/GenBank/DDBJ databases">
        <title>Chitinophaga sp. strain ysch24 (GDMCC 1.1355), whole genome shotgun sequence.</title>
        <authorList>
            <person name="Zhang X."/>
        </authorList>
    </citation>
    <scope>NUCLEOTIDE SEQUENCE [LARGE SCALE GENOMIC DNA]</scope>
    <source>
        <strain evidence="2">ysch24</strain>
    </source>
</reference>
<organism evidence="1 2">
    <name type="scientific">Chitinophaga tropicalis</name>
    <dbReference type="NCBI Taxonomy" id="2683588"/>
    <lineage>
        <taxon>Bacteria</taxon>
        <taxon>Pseudomonadati</taxon>
        <taxon>Bacteroidota</taxon>
        <taxon>Chitinophagia</taxon>
        <taxon>Chitinophagales</taxon>
        <taxon>Chitinophagaceae</taxon>
        <taxon>Chitinophaga</taxon>
    </lineage>
</organism>
<dbReference type="EMBL" id="WRXN01000005">
    <property type="protein sequence ID" value="MVT09310.1"/>
    <property type="molecule type" value="Genomic_DNA"/>
</dbReference>
<evidence type="ECO:0000313" key="2">
    <source>
        <dbReference type="Proteomes" id="UP000461730"/>
    </source>
</evidence>
<protein>
    <submittedName>
        <fullName evidence="1">Uncharacterized protein</fullName>
    </submittedName>
</protein>
<gene>
    <name evidence="1" type="ORF">GO493_13655</name>
</gene>
<comment type="caution">
    <text evidence="1">The sequence shown here is derived from an EMBL/GenBank/DDBJ whole genome shotgun (WGS) entry which is preliminary data.</text>
</comment>
<evidence type="ECO:0000313" key="1">
    <source>
        <dbReference type="EMBL" id="MVT09310.1"/>
    </source>
</evidence>
<dbReference type="Proteomes" id="UP000461730">
    <property type="component" value="Unassembled WGS sequence"/>
</dbReference>
<proteinExistence type="predicted"/>
<accession>A0A7K1U4N9</accession>
<keyword evidence="2" id="KW-1185">Reference proteome</keyword>
<dbReference type="RefSeq" id="WP_157306739.1">
    <property type="nucleotide sequence ID" value="NZ_WRXN01000005.1"/>
</dbReference>
<name>A0A7K1U4N9_9BACT</name>
<sequence>MKKTVLIILTLLVIIAGALLILKKPAALFARESNKAANTYSIQFLNKPPHDIPTDITADQLTLARFAWNEFLALNWKSSYVFSGTRRERGEPDLFWNYTNNRQPYPDLAVWETYNHRVEFRPGDDKMLSFDKIPTYVYKSGTPKADPGIDLHLFNNLDENNEIGSCNLYAYTNKYGEQHQVLYQAKVNRDEYDYIRRTYPTAEQLKQANKTTYNNIQQYNRYYKGSTNTCDCPSAEGVVCLPCGTIPKTPADRNQEGSIEVKTAWRKMLPEDGTADTYFKRKILTYRKDPGGAVRAINDTYLLIGLHIIHKTTRFPNFIYATWEHKDVTSSQVSMGYVKLDSTGKEYGGIITGYPRTHGITHEVEVANNEAHYLLNGANPSSVWKNYFLIGVQSQTTSDSNVPNFFLANYVIESDSVLQLFNGSSIDDPFNRKDNIVYNGVRYSMGGCQGCHGVAQFRLGSDLSFLCDTVNKPVDMPDVGQVSNKRIRYQNAFRLFDKVTNQ</sequence>
<dbReference type="AlphaFoldDB" id="A0A7K1U4N9"/>